<accession>A0ABU7BJH3</accession>
<reference evidence="2 3" key="1">
    <citation type="submission" date="2021-07" db="EMBL/GenBank/DDBJ databases">
        <authorList>
            <person name="Palmer J.M."/>
        </authorList>
    </citation>
    <scope>NUCLEOTIDE SEQUENCE [LARGE SCALE GENOMIC DNA]</scope>
    <source>
        <strain evidence="2 3">AT_MEX2019</strain>
        <tissue evidence="2">Muscle</tissue>
    </source>
</reference>
<evidence type="ECO:0000256" key="1">
    <source>
        <dbReference type="SAM" id="MobiDB-lite"/>
    </source>
</evidence>
<gene>
    <name evidence="2" type="ORF">ATANTOWER_019197</name>
</gene>
<comment type="caution">
    <text evidence="2">The sequence shown here is derived from an EMBL/GenBank/DDBJ whole genome shotgun (WGS) entry which is preliminary data.</text>
</comment>
<dbReference type="Proteomes" id="UP001345963">
    <property type="component" value="Unassembled WGS sequence"/>
</dbReference>
<evidence type="ECO:0000313" key="3">
    <source>
        <dbReference type="Proteomes" id="UP001345963"/>
    </source>
</evidence>
<name>A0ABU7BJH3_9TELE</name>
<feature type="region of interest" description="Disordered" evidence="1">
    <location>
        <begin position="83"/>
        <end position="109"/>
    </location>
</feature>
<sequence length="109" mass="12541">MKKYLKTDRQTDRQKGGRCPVSYLCWSQARLNADDCVMKSIRRKTVATSPMQVKNVISIPNRSRSGLTTTAIGAAEHRRKSGYCWSAKKKRRKTQREKRKGRSLGLRVK</sequence>
<organism evidence="2 3">
    <name type="scientific">Ataeniobius toweri</name>
    <dbReference type="NCBI Taxonomy" id="208326"/>
    <lineage>
        <taxon>Eukaryota</taxon>
        <taxon>Metazoa</taxon>
        <taxon>Chordata</taxon>
        <taxon>Craniata</taxon>
        <taxon>Vertebrata</taxon>
        <taxon>Euteleostomi</taxon>
        <taxon>Actinopterygii</taxon>
        <taxon>Neopterygii</taxon>
        <taxon>Teleostei</taxon>
        <taxon>Neoteleostei</taxon>
        <taxon>Acanthomorphata</taxon>
        <taxon>Ovalentaria</taxon>
        <taxon>Atherinomorphae</taxon>
        <taxon>Cyprinodontiformes</taxon>
        <taxon>Goodeidae</taxon>
        <taxon>Ataeniobius</taxon>
    </lineage>
</organism>
<dbReference type="EMBL" id="JAHUTI010053186">
    <property type="protein sequence ID" value="MED6249765.1"/>
    <property type="molecule type" value="Genomic_DNA"/>
</dbReference>
<keyword evidence="3" id="KW-1185">Reference proteome</keyword>
<proteinExistence type="predicted"/>
<evidence type="ECO:0000313" key="2">
    <source>
        <dbReference type="EMBL" id="MED6249765.1"/>
    </source>
</evidence>
<protein>
    <submittedName>
        <fullName evidence="2">Uncharacterized protein</fullName>
    </submittedName>
</protein>